<comment type="catalytic activity">
    <reaction evidence="1">
        <text>Catalyzes the rearrangement of -S-S- bonds in proteins.</text>
        <dbReference type="EC" id="5.3.4.1"/>
    </reaction>
</comment>
<dbReference type="InterPro" id="IPR036249">
    <property type="entry name" value="Thioredoxin-like_sf"/>
</dbReference>
<dbReference type="Pfam" id="PF24541">
    <property type="entry name" value="Thioredox_PDIA6_C"/>
    <property type="match status" value="1"/>
</dbReference>
<dbReference type="CDD" id="cd03002">
    <property type="entry name" value="PDI_a_MPD1_like"/>
    <property type="match status" value="1"/>
</dbReference>
<feature type="signal peptide" evidence="8">
    <location>
        <begin position="1"/>
        <end position="19"/>
    </location>
</feature>
<dbReference type="PANTHER" id="PTHR45815:SF3">
    <property type="entry name" value="PROTEIN DISULFIDE-ISOMERASE A6"/>
    <property type="match status" value="1"/>
</dbReference>
<keyword evidence="6" id="KW-0676">Redox-active center</keyword>
<dbReference type="Pfam" id="PF00085">
    <property type="entry name" value="Thioredoxin"/>
    <property type="match status" value="1"/>
</dbReference>
<evidence type="ECO:0000313" key="11">
    <source>
        <dbReference type="Proteomes" id="UP000033483"/>
    </source>
</evidence>
<protein>
    <recommendedName>
        <fullName evidence="3">protein disulfide-isomerase</fullName>
        <ecNumber evidence="3">5.3.4.1</ecNumber>
    </recommendedName>
</protein>
<dbReference type="GO" id="GO:0034976">
    <property type="term" value="P:response to endoplasmic reticulum stress"/>
    <property type="evidence" value="ECO:0007669"/>
    <property type="project" value="TreeGrafter"/>
</dbReference>
<gene>
    <name evidence="10" type="ORF">TD95_002908</name>
</gene>
<dbReference type="GO" id="GO:0015035">
    <property type="term" value="F:protein-disulfide reductase activity"/>
    <property type="evidence" value="ECO:0007669"/>
    <property type="project" value="TreeGrafter"/>
</dbReference>
<dbReference type="PANTHER" id="PTHR45815">
    <property type="entry name" value="PROTEIN DISULFIDE-ISOMERASE A6"/>
    <property type="match status" value="1"/>
</dbReference>
<evidence type="ECO:0000256" key="4">
    <source>
        <dbReference type="ARBA" id="ARBA00023157"/>
    </source>
</evidence>
<keyword evidence="11" id="KW-1185">Reference proteome</keyword>
<feature type="chain" id="PRO_5002482420" description="protein disulfide-isomerase" evidence="8">
    <location>
        <begin position="20"/>
        <end position="459"/>
    </location>
</feature>
<dbReference type="OrthoDB" id="10264505at2759"/>
<dbReference type="CDD" id="cd02981">
    <property type="entry name" value="PDI_b_family"/>
    <property type="match status" value="1"/>
</dbReference>
<dbReference type="PROSITE" id="PS51352">
    <property type="entry name" value="THIOREDOXIN_2"/>
    <property type="match status" value="1"/>
</dbReference>
<evidence type="ECO:0000313" key="10">
    <source>
        <dbReference type="EMBL" id="KKA28566.1"/>
    </source>
</evidence>
<comment type="subcellular location">
    <subcellularLocation>
        <location evidence="2">Endoplasmic reticulum lumen</location>
    </subcellularLocation>
</comment>
<keyword evidence="8" id="KW-0732">Signal</keyword>
<dbReference type="Proteomes" id="UP000033483">
    <property type="component" value="Unassembled WGS sequence"/>
</dbReference>
<keyword evidence="4" id="KW-1015">Disulfide bond</keyword>
<feature type="compositionally biased region" description="Basic and acidic residues" evidence="7">
    <location>
        <begin position="276"/>
        <end position="293"/>
    </location>
</feature>
<dbReference type="Gene3D" id="3.40.30.10">
    <property type="entry name" value="Glutaredoxin"/>
    <property type="match status" value="2"/>
</dbReference>
<dbReference type="InterPro" id="IPR057305">
    <property type="entry name" value="Thioredox_PDIA6_C"/>
</dbReference>
<dbReference type="GO" id="GO:0005788">
    <property type="term" value="C:endoplasmic reticulum lumen"/>
    <property type="evidence" value="ECO:0007669"/>
    <property type="project" value="UniProtKB-SubCell"/>
</dbReference>
<comment type="caution">
    <text evidence="10">The sequence shown here is derived from an EMBL/GenBank/DDBJ whole genome shotgun (WGS) entry which is preliminary data.</text>
</comment>
<accession>A0A0F4ZEL8</accession>
<dbReference type="InterPro" id="IPR017937">
    <property type="entry name" value="Thioredoxin_CS"/>
</dbReference>
<evidence type="ECO:0000256" key="5">
    <source>
        <dbReference type="ARBA" id="ARBA00023235"/>
    </source>
</evidence>
<feature type="region of interest" description="Disordered" evidence="7">
    <location>
        <begin position="249"/>
        <end position="303"/>
    </location>
</feature>
<organism evidence="10 11">
    <name type="scientific">Thielaviopsis punctulata</name>
    <dbReference type="NCBI Taxonomy" id="72032"/>
    <lineage>
        <taxon>Eukaryota</taxon>
        <taxon>Fungi</taxon>
        <taxon>Dikarya</taxon>
        <taxon>Ascomycota</taxon>
        <taxon>Pezizomycotina</taxon>
        <taxon>Sordariomycetes</taxon>
        <taxon>Hypocreomycetidae</taxon>
        <taxon>Microascales</taxon>
        <taxon>Ceratocystidaceae</taxon>
        <taxon>Thielaviopsis</taxon>
    </lineage>
</organism>
<feature type="domain" description="Thioredoxin" evidence="9">
    <location>
        <begin position="8"/>
        <end position="139"/>
    </location>
</feature>
<dbReference type="GO" id="GO:0003756">
    <property type="term" value="F:protein disulfide isomerase activity"/>
    <property type="evidence" value="ECO:0007669"/>
    <property type="project" value="UniProtKB-EC"/>
</dbReference>
<dbReference type="InterPro" id="IPR013766">
    <property type="entry name" value="Thioredoxin_domain"/>
</dbReference>
<evidence type="ECO:0000256" key="1">
    <source>
        <dbReference type="ARBA" id="ARBA00001182"/>
    </source>
</evidence>
<evidence type="ECO:0000256" key="2">
    <source>
        <dbReference type="ARBA" id="ARBA00004319"/>
    </source>
</evidence>
<name>A0A0F4ZEL8_9PEZI</name>
<dbReference type="PRINTS" id="PR00421">
    <property type="entry name" value="THIOREDOXIN"/>
</dbReference>
<evidence type="ECO:0000256" key="6">
    <source>
        <dbReference type="ARBA" id="ARBA00023284"/>
    </source>
</evidence>
<evidence type="ECO:0000256" key="7">
    <source>
        <dbReference type="SAM" id="MobiDB-lite"/>
    </source>
</evidence>
<keyword evidence="5" id="KW-0413">Isomerase</keyword>
<feature type="compositionally biased region" description="Basic and acidic residues" evidence="7">
    <location>
        <begin position="260"/>
        <end position="269"/>
    </location>
</feature>
<sequence>MHPITALSAILLAAPAVNAGMYPKSSAVLQVEAKTYDKLIAKSNHTSIVEFYAPWCGHCQNLKPAYEKAAQNLAGLATVAAIDCDDDANKPLCGTMGIQGFPTLKIIRPGKKTGRPMVEDYKGERSAAGIVNAVTANINNHVTRVTDKDLAQFLGDGEKPRALLFSEKGTTGTMLKSLAIDFLGQVVVGQVRSKEKATVEKYGITKFPTLVLVPAGSGEPVVYEGEMKKENMAEFLGTVAQANADAGGWVSIKGKKPKSEKKEKTEKKEKPKKMKKTEETEKKEKEEEKEETKQTQTQDMPVLPTPLASPKDTHAACFLPTSPTCVLVLTSTSATPATLVSAFESLEAIDPAWKWSIYALGLSNPASASLASILGTETDSQAESAESGSPETTPKATGISIVVVNSKRRWFAKYQDALTEKNVRSFMEAVRAGAWKREELPEIGVAELGGVVEKGHDEL</sequence>
<dbReference type="PROSITE" id="PS00194">
    <property type="entry name" value="THIOREDOXIN_1"/>
    <property type="match status" value="1"/>
</dbReference>
<dbReference type="EC" id="5.3.4.1" evidence="3"/>
<dbReference type="EMBL" id="LAEV01001275">
    <property type="protein sequence ID" value="KKA28566.1"/>
    <property type="molecule type" value="Genomic_DNA"/>
</dbReference>
<dbReference type="AlphaFoldDB" id="A0A0F4ZEL8"/>
<evidence type="ECO:0000256" key="3">
    <source>
        <dbReference type="ARBA" id="ARBA00012723"/>
    </source>
</evidence>
<reference evidence="10 11" key="1">
    <citation type="submission" date="2015-03" db="EMBL/GenBank/DDBJ databases">
        <authorList>
            <person name="Radwan O."/>
            <person name="Al-Naeli F.A."/>
            <person name="Rendon G.A."/>
            <person name="Fields C."/>
        </authorList>
    </citation>
    <scope>NUCLEOTIDE SEQUENCE [LARGE SCALE GENOMIC DNA]</scope>
    <source>
        <strain evidence="10">CR-DP1</strain>
    </source>
</reference>
<proteinExistence type="predicted"/>
<evidence type="ECO:0000259" key="9">
    <source>
        <dbReference type="PROSITE" id="PS51352"/>
    </source>
</evidence>
<evidence type="ECO:0000256" key="8">
    <source>
        <dbReference type="SAM" id="SignalP"/>
    </source>
</evidence>
<dbReference type="SUPFAM" id="SSF52833">
    <property type="entry name" value="Thioredoxin-like"/>
    <property type="match status" value="2"/>
</dbReference>